<sequence>MSTPTGSGAGTGQPLGARVDGGHQERPGPSDGQHGRPRGAGQSADRPRAAIATNGIGPAITVRAGRWRPDPGLCVSENGGYTVGRTSDTLPVIDLGQALSVATGATPTSPDRGHADPDAPRPPLRRRWGRPDVPAAPLSRLRGVSRPSTPRR</sequence>
<name>A0AAT9HQ30_9ACTN</name>
<proteinExistence type="predicted"/>
<dbReference type="AlphaFoldDB" id="A0AAT9HQ30"/>
<evidence type="ECO:0000256" key="1">
    <source>
        <dbReference type="SAM" id="MobiDB-lite"/>
    </source>
</evidence>
<organism evidence="2">
    <name type="scientific">Streptomyces haneummycinicus</name>
    <dbReference type="NCBI Taxonomy" id="3074435"/>
    <lineage>
        <taxon>Bacteria</taxon>
        <taxon>Bacillati</taxon>
        <taxon>Actinomycetota</taxon>
        <taxon>Actinomycetes</taxon>
        <taxon>Kitasatosporales</taxon>
        <taxon>Streptomycetaceae</taxon>
        <taxon>Streptomyces</taxon>
    </lineage>
</organism>
<reference evidence="2" key="1">
    <citation type="submission" date="2024-06" db="EMBL/GenBank/DDBJ databases">
        <authorList>
            <consortium name="consrtm"/>
            <person name="Uemura M."/>
            <person name="Terahara T."/>
        </authorList>
    </citation>
    <scope>NUCLEOTIDE SEQUENCE</scope>
    <source>
        <strain evidence="2">KM77-8</strain>
    </source>
</reference>
<feature type="region of interest" description="Disordered" evidence="1">
    <location>
        <begin position="102"/>
        <end position="152"/>
    </location>
</feature>
<feature type="region of interest" description="Disordered" evidence="1">
    <location>
        <begin position="1"/>
        <end position="87"/>
    </location>
</feature>
<evidence type="ECO:0000313" key="2">
    <source>
        <dbReference type="EMBL" id="BFO19294.1"/>
    </source>
</evidence>
<gene>
    <name evidence="2" type="ORF">SHKM778_56820</name>
</gene>
<protein>
    <submittedName>
        <fullName evidence="2">Uncharacterized protein</fullName>
    </submittedName>
</protein>
<dbReference type="EMBL" id="AP035768">
    <property type="protein sequence ID" value="BFO19294.1"/>
    <property type="molecule type" value="Genomic_DNA"/>
</dbReference>
<reference evidence="2" key="2">
    <citation type="submission" date="2024-07" db="EMBL/GenBank/DDBJ databases">
        <title>Streptomyces haneummycinica sp. nov., a new antibiotic-producing actinobacterium isolated from marine sediment.</title>
        <authorList>
            <person name="Uemura M."/>
            <person name="Hamada M."/>
            <person name="Hirano S."/>
            <person name="Kobayashi K."/>
            <person name="Ohshiro T."/>
            <person name="Kobayashi T."/>
            <person name="Terahara T."/>
        </authorList>
    </citation>
    <scope>NUCLEOTIDE SEQUENCE</scope>
    <source>
        <strain evidence="2">KM77-8</strain>
    </source>
</reference>
<accession>A0AAT9HQ30</accession>